<feature type="compositionally biased region" description="Basic and acidic residues" evidence="1">
    <location>
        <begin position="190"/>
        <end position="203"/>
    </location>
</feature>
<dbReference type="InterPro" id="IPR001394">
    <property type="entry name" value="Peptidase_C19_UCH"/>
</dbReference>
<dbReference type="GO" id="GO:0016579">
    <property type="term" value="P:protein deubiquitination"/>
    <property type="evidence" value="ECO:0007669"/>
    <property type="project" value="InterPro"/>
</dbReference>
<dbReference type="PANTHER" id="PTHR24006">
    <property type="entry name" value="UBIQUITIN CARBOXYL-TERMINAL HYDROLASE"/>
    <property type="match status" value="1"/>
</dbReference>
<dbReference type="InterPro" id="IPR050164">
    <property type="entry name" value="Peptidase_C19"/>
</dbReference>
<dbReference type="Pfam" id="PF00443">
    <property type="entry name" value="UCH"/>
    <property type="match status" value="1"/>
</dbReference>
<organism evidence="3 4">
    <name type="scientific">Penicillium malachiteum</name>
    <dbReference type="NCBI Taxonomy" id="1324776"/>
    <lineage>
        <taxon>Eukaryota</taxon>
        <taxon>Fungi</taxon>
        <taxon>Dikarya</taxon>
        <taxon>Ascomycota</taxon>
        <taxon>Pezizomycotina</taxon>
        <taxon>Eurotiomycetes</taxon>
        <taxon>Eurotiomycetidae</taxon>
        <taxon>Eurotiales</taxon>
        <taxon>Aspergillaceae</taxon>
        <taxon>Penicillium</taxon>
    </lineage>
</organism>
<feature type="domain" description="USP" evidence="2">
    <location>
        <begin position="1"/>
        <end position="174"/>
    </location>
</feature>
<feature type="compositionally biased region" description="Acidic residues" evidence="1">
    <location>
        <begin position="377"/>
        <end position="386"/>
    </location>
</feature>
<feature type="compositionally biased region" description="Basic and acidic residues" evidence="1">
    <location>
        <begin position="315"/>
        <end position="327"/>
    </location>
</feature>
<feature type="compositionally biased region" description="Low complexity" evidence="1">
    <location>
        <begin position="206"/>
        <end position="219"/>
    </location>
</feature>
<dbReference type="Proteomes" id="UP001215712">
    <property type="component" value="Unassembled WGS sequence"/>
</dbReference>
<keyword evidence="4" id="KW-1185">Reference proteome</keyword>
<dbReference type="InterPro" id="IPR038765">
    <property type="entry name" value="Papain-like_cys_pep_sf"/>
</dbReference>
<feature type="compositionally biased region" description="Basic residues" evidence="1">
    <location>
        <begin position="354"/>
        <end position="371"/>
    </location>
</feature>
<proteinExistence type="predicted"/>
<feature type="region of interest" description="Disordered" evidence="1">
    <location>
        <begin position="182"/>
        <end position="220"/>
    </location>
</feature>
<dbReference type="InterPro" id="IPR028889">
    <property type="entry name" value="USP"/>
</dbReference>
<dbReference type="GO" id="GO:0005829">
    <property type="term" value="C:cytosol"/>
    <property type="evidence" value="ECO:0007669"/>
    <property type="project" value="TreeGrafter"/>
</dbReference>
<comment type="caution">
    <text evidence="3">The sequence shown here is derived from an EMBL/GenBank/DDBJ whole genome shotgun (WGS) entry which is preliminary data.</text>
</comment>
<sequence>MPTAGGGGFSPIAGGTYQPSTVQIGFLKYFQNTNMSAACPECGCSRIECERLRAPPELLLLHVNRIDLVRGQAQKIKRRVHFSKDILLDKALFDQRLGQQGAGNPVDDAPYNYELFWVGLHQGETHDSGHYHCYAKGRRDWAFLDDLHTGLLNENQFGNFQAETQAYIFAYRRVVPGDVQEDPELVSPVRKPDDGAMDFDPKETPAGGLSSGAGLQSGEAAEERDKIGRLELRFTDSDGNVLQSTDLVGIPYNSPAGPGGQGLYRVSLPGDKTGTMTLQWYDHANYLVESCSMEGLLKDLMIARAKSRSRSRSREKKEDDKPDEKPECPPSTRSSPGRKLKDILTSPAKILKGDKKKKNKKDKKDKKSKKGKKDEKCEEDAKDENC</sequence>
<dbReference type="PROSITE" id="PS50235">
    <property type="entry name" value="USP_3"/>
    <property type="match status" value="1"/>
</dbReference>
<evidence type="ECO:0000313" key="4">
    <source>
        <dbReference type="Proteomes" id="UP001215712"/>
    </source>
</evidence>
<evidence type="ECO:0000256" key="1">
    <source>
        <dbReference type="SAM" id="MobiDB-lite"/>
    </source>
</evidence>
<dbReference type="CDD" id="cd02257">
    <property type="entry name" value="Peptidase_C19"/>
    <property type="match status" value="1"/>
</dbReference>
<dbReference type="GO" id="GO:0005634">
    <property type="term" value="C:nucleus"/>
    <property type="evidence" value="ECO:0007669"/>
    <property type="project" value="TreeGrafter"/>
</dbReference>
<dbReference type="AlphaFoldDB" id="A0AAD6HWW5"/>
<feature type="compositionally biased region" description="Basic residues" evidence="1">
    <location>
        <begin position="305"/>
        <end position="314"/>
    </location>
</feature>
<feature type="region of interest" description="Disordered" evidence="1">
    <location>
        <begin position="304"/>
        <end position="386"/>
    </location>
</feature>
<dbReference type="EMBL" id="JAQJAN010000001">
    <property type="protein sequence ID" value="KAJ5740810.1"/>
    <property type="molecule type" value="Genomic_DNA"/>
</dbReference>
<dbReference type="SUPFAM" id="SSF54001">
    <property type="entry name" value="Cysteine proteinases"/>
    <property type="match status" value="1"/>
</dbReference>
<dbReference type="GO" id="GO:0004843">
    <property type="term" value="F:cysteine-type deubiquitinase activity"/>
    <property type="evidence" value="ECO:0007669"/>
    <property type="project" value="InterPro"/>
</dbReference>
<evidence type="ECO:0000313" key="3">
    <source>
        <dbReference type="EMBL" id="KAJ5740810.1"/>
    </source>
</evidence>
<reference evidence="3" key="1">
    <citation type="journal article" date="2023" name="IMA Fungus">
        <title>Comparative genomic study of the Penicillium genus elucidates a diverse pangenome and 15 lateral gene transfer events.</title>
        <authorList>
            <person name="Petersen C."/>
            <person name="Sorensen T."/>
            <person name="Nielsen M.R."/>
            <person name="Sondergaard T.E."/>
            <person name="Sorensen J.L."/>
            <person name="Fitzpatrick D.A."/>
            <person name="Frisvad J.C."/>
            <person name="Nielsen K.L."/>
        </authorList>
    </citation>
    <scope>NUCLEOTIDE SEQUENCE</scope>
    <source>
        <strain evidence="3">IBT 17514</strain>
    </source>
</reference>
<accession>A0AAD6HWW5</accession>
<reference evidence="3" key="2">
    <citation type="submission" date="2023-01" db="EMBL/GenBank/DDBJ databases">
        <authorList>
            <person name="Petersen C."/>
        </authorList>
    </citation>
    <scope>NUCLEOTIDE SEQUENCE</scope>
    <source>
        <strain evidence="3">IBT 17514</strain>
    </source>
</reference>
<dbReference type="Gene3D" id="3.90.70.10">
    <property type="entry name" value="Cysteine proteinases"/>
    <property type="match status" value="1"/>
</dbReference>
<name>A0AAD6HWW5_9EURO</name>
<evidence type="ECO:0000259" key="2">
    <source>
        <dbReference type="PROSITE" id="PS50235"/>
    </source>
</evidence>
<protein>
    <recommendedName>
        <fullName evidence="2">USP domain-containing protein</fullName>
    </recommendedName>
</protein>
<gene>
    <name evidence="3" type="ORF">N7493_000682</name>
</gene>